<evidence type="ECO:0000259" key="1">
    <source>
        <dbReference type="Pfam" id="PF01420"/>
    </source>
</evidence>
<keyword evidence="2" id="KW-0255">Endonuclease</keyword>
<dbReference type="EMBL" id="CP079194">
    <property type="protein sequence ID" value="QXT40041.1"/>
    <property type="molecule type" value="Genomic_DNA"/>
</dbReference>
<keyword evidence="2" id="KW-0378">Hydrolase</keyword>
<dbReference type="CDD" id="cd17285">
    <property type="entry name" value="RMtype1_S_Csp16704I_TRD2-CR2_like"/>
    <property type="match status" value="1"/>
</dbReference>
<feature type="domain" description="Type I restriction modification DNA specificity" evidence="1">
    <location>
        <begin position="5"/>
        <end position="157"/>
    </location>
</feature>
<dbReference type="PANTHER" id="PTHR43140">
    <property type="entry name" value="TYPE-1 RESTRICTION ENZYME ECOKI SPECIFICITY PROTEIN"/>
    <property type="match status" value="1"/>
</dbReference>
<evidence type="ECO:0000313" key="2">
    <source>
        <dbReference type="EMBL" id="QXT40041.1"/>
    </source>
</evidence>
<feature type="domain" description="Type I restriction modification DNA specificity" evidence="1">
    <location>
        <begin position="363"/>
        <end position="403"/>
    </location>
</feature>
<dbReference type="InterPro" id="IPR000055">
    <property type="entry name" value="Restrct_endonuc_typeI_TRD"/>
</dbReference>
<dbReference type="GO" id="GO:0016787">
    <property type="term" value="F:hydrolase activity"/>
    <property type="evidence" value="ECO:0007669"/>
    <property type="project" value="UniProtKB-KW"/>
</dbReference>
<proteinExistence type="predicted"/>
<dbReference type="Pfam" id="PF01420">
    <property type="entry name" value="Methylase_S"/>
    <property type="match status" value="2"/>
</dbReference>
<name>A0A8F6YBF5_9RHOB</name>
<dbReference type="GO" id="GO:0004519">
    <property type="term" value="F:endonuclease activity"/>
    <property type="evidence" value="ECO:0007669"/>
    <property type="project" value="UniProtKB-KW"/>
</dbReference>
<dbReference type="REBASE" id="505239">
    <property type="entry name" value="S.JspMA4ORF1915P"/>
</dbReference>
<dbReference type="KEGG" id="gce:KYE46_01905"/>
<dbReference type="Proteomes" id="UP000825009">
    <property type="component" value="Chromosome"/>
</dbReference>
<organism evidence="2 3">
    <name type="scientific">Gymnodinialimonas ceratoperidinii</name>
    <dbReference type="NCBI Taxonomy" id="2856823"/>
    <lineage>
        <taxon>Bacteria</taxon>
        <taxon>Pseudomonadati</taxon>
        <taxon>Pseudomonadota</taxon>
        <taxon>Alphaproteobacteria</taxon>
        <taxon>Rhodobacterales</taxon>
        <taxon>Paracoccaceae</taxon>
        <taxon>Gymnodinialimonas</taxon>
    </lineage>
</organism>
<accession>A0A8F6YBF5</accession>
<dbReference type="EC" id="3.1.21.-" evidence="2"/>
<dbReference type="InterPro" id="IPR051212">
    <property type="entry name" value="Type-I_RE_S_subunit"/>
</dbReference>
<dbReference type="GO" id="GO:0003677">
    <property type="term" value="F:DNA binding"/>
    <property type="evidence" value="ECO:0007669"/>
    <property type="project" value="InterPro"/>
</dbReference>
<sequence>MSGIVGGGTPSKARSDYFEGNIPLMTVKDMKSRRPLATVFNITEEALSNSSAKLVPPDTVIIATRMGLGKVVRASFATAINQDLKALFPAEGVEKSFLEYWLMSISKKIEGLGTGTTVKGIRVSDVVSLPFSLPPVPEQRRIVEKIETLFARLDKGEEAVRQVQALLKRYRQSVLKAAVTGELTADWREANRDRLEHGSDLLSRILKTRRETWVGRGRYKEPAAPDTTGLAELPEGWVWASVDQLSSSDANSLCIGPFGSNLKVEDYRDRGVPLIFVRHIRSKIFRGHDAKFVNDKKAEELSSHRAYPGDLLITKMGDPPGDVCIYPDGLPIAIITADCIRFATSKAGVSREFVVAAMESRLVQTQIREISKGVAQQKVTLANFKKIAIPLPTFEEQKLIAAIRGEQLAKLEKLESWCETELVRSAALRQSILKQAFSGHLVPQDPSDEPASALLARIRAAAPANKTRKANI</sequence>
<reference evidence="2 3" key="1">
    <citation type="submission" date="2021-07" db="EMBL/GenBank/DDBJ databases">
        <title>A novel Jannaschia species isolated from marine dinoflagellate Ceratoperidinium margalefii.</title>
        <authorList>
            <person name="Jiang Y."/>
            <person name="Li Z."/>
        </authorList>
    </citation>
    <scope>NUCLEOTIDE SEQUENCE [LARGE SCALE GENOMIC DNA]</scope>
    <source>
        <strain evidence="2 3">J12C1-MA-4</strain>
    </source>
</reference>
<evidence type="ECO:0000313" key="3">
    <source>
        <dbReference type="Proteomes" id="UP000825009"/>
    </source>
</evidence>
<keyword evidence="2" id="KW-0540">Nuclease</keyword>
<gene>
    <name evidence="2" type="ORF">KYE46_01905</name>
</gene>
<dbReference type="AlphaFoldDB" id="A0A8F6YBF5"/>
<keyword evidence="3" id="KW-1185">Reference proteome</keyword>
<protein>
    <submittedName>
        <fullName evidence="2">Restriction endonuclease subunit S</fullName>
        <ecNumber evidence="2">3.1.21.-</ecNumber>
    </submittedName>
</protein>
<dbReference type="PANTHER" id="PTHR43140:SF1">
    <property type="entry name" value="TYPE I RESTRICTION ENZYME ECOKI SPECIFICITY SUBUNIT"/>
    <property type="match status" value="1"/>
</dbReference>